<name>A0A8X8YH86_SALSN</name>
<reference evidence="3" key="1">
    <citation type="submission" date="2018-01" db="EMBL/GenBank/DDBJ databases">
        <authorList>
            <person name="Mao J.F."/>
        </authorList>
    </citation>
    <scope>NUCLEOTIDE SEQUENCE</scope>
    <source>
        <strain evidence="3">Huo1</strain>
        <tissue evidence="3">Leaf</tissue>
    </source>
</reference>
<dbReference type="InterPro" id="IPR013761">
    <property type="entry name" value="SAM/pointed_sf"/>
</dbReference>
<dbReference type="SUPFAM" id="SSF47769">
    <property type="entry name" value="SAM/Pointed domain"/>
    <property type="match status" value="1"/>
</dbReference>
<dbReference type="Proteomes" id="UP000298416">
    <property type="component" value="Unassembled WGS sequence"/>
</dbReference>
<feature type="domain" description="SAM" evidence="2">
    <location>
        <begin position="385"/>
        <end position="439"/>
    </location>
</feature>
<dbReference type="PANTHER" id="PTHR10627:SF74">
    <property type="entry name" value="OS08G0526500 PROTEIN"/>
    <property type="match status" value="1"/>
</dbReference>
<dbReference type="PROSITE" id="PS50105">
    <property type="entry name" value="SAM_DOMAIN"/>
    <property type="match status" value="1"/>
</dbReference>
<dbReference type="InterPro" id="IPR006652">
    <property type="entry name" value="Kelch_1"/>
</dbReference>
<dbReference type="SMART" id="SM00454">
    <property type="entry name" value="SAM"/>
    <property type="match status" value="1"/>
</dbReference>
<organism evidence="3">
    <name type="scientific">Salvia splendens</name>
    <name type="common">Scarlet sage</name>
    <dbReference type="NCBI Taxonomy" id="180675"/>
    <lineage>
        <taxon>Eukaryota</taxon>
        <taxon>Viridiplantae</taxon>
        <taxon>Streptophyta</taxon>
        <taxon>Embryophyta</taxon>
        <taxon>Tracheophyta</taxon>
        <taxon>Spermatophyta</taxon>
        <taxon>Magnoliopsida</taxon>
        <taxon>eudicotyledons</taxon>
        <taxon>Gunneridae</taxon>
        <taxon>Pentapetalae</taxon>
        <taxon>asterids</taxon>
        <taxon>lamiids</taxon>
        <taxon>Lamiales</taxon>
        <taxon>Lamiaceae</taxon>
        <taxon>Nepetoideae</taxon>
        <taxon>Mentheae</taxon>
        <taxon>Salviinae</taxon>
        <taxon>Salvia</taxon>
        <taxon>Salvia subgen. Calosphace</taxon>
        <taxon>core Calosphace</taxon>
    </lineage>
</organism>
<comment type="caution">
    <text evidence="3">The sequence shown here is derived from an EMBL/GenBank/DDBJ whole genome shotgun (WGS) entry which is preliminary data.</text>
</comment>
<evidence type="ECO:0000313" key="4">
    <source>
        <dbReference type="Proteomes" id="UP000298416"/>
    </source>
</evidence>
<proteinExistence type="predicted"/>
<dbReference type="SUPFAM" id="SSF117281">
    <property type="entry name" value="Kelch motif"/>
    <property type="match status" value="1"/>
</dbReference>
<dbReference type="Pfam" id="PF00536">
    <property type="entry name" value="SAM_1"/>
    <property type="match status" value="1"/>
</dbReference>
<evidence type="ECO:0000256" key="1">
    <source>
        <dbReference type="ARBA" id="ARBA00022737"/>
    </source>
</evidence>
<keyword evidence="1" id="KW-0677">Repeat</keyword>
<dbReference type="AlphaFoldDB" id="A0A8X8YH86"/>
<dbReference type="EMBL" id="PNBA02000002">
    <property type="protein sequence ID" value="KAG6432870.1"/>
    <property type="molecule type" value="Genomic_DNA"/>
</dbReference>
<evidence type="ECO:0000259" key="2">
    <source>
        <dbReference type="PROSITE" id="PS50105"/>
    </source>
</evidence>
<dbReference type="Gene3D" id="2.120.10.80">
    <property type="entry name" value="Kelch-type beta propeller"/>
    <property type="match status" value="1"/>
</dbReference>
<dbReference type="InterPro" id="IPR001660">
    <property type="entry name" value="SAM"/>
</dbReference>
<gene>
    <name evidence="3" type="ORF">SASPL_104459</name>
</gene>
<protein>
    <recommendedName>
        <fullName evidence="2">SAM domain-containing protein</fullName>
    </recommendedName>
</protein>
<dbReference type="InterPro" id="IPR015915">
    <property type="entry name" value="Kelch-typ_b-propeller"/>
</dbReference>
<evidence type="ECO:0000313" key="3">
    <source>
        <dbReference type="EMBL" id="KAG6432870.1"/>
    </source>
</evidence>
<accession>A0A8X8YH86</accession>
<dbReference type="Pfam" id="PF01344">
    <property type="entry name" value="Kelch_1"/>
    <property type="match status" value="1"/>
</dbReference>
<sequence length="447" mass="50637">MEGGLRFRMLWSTADGNVYYHSFDELGLKDCNDRDLVLSGFKRNPKAFPTEVGFFCVGDSLFMAGGVTRNLEPTNGLWSALPPPDGSFSESWTLCPATMKVKRSFPILVPLHDGRIFICGGTNEREGWAEIYNPKKGEFEGTNFPYMEYPLAIIVEDDRIFTHGSICANEGWGEIYNSDSGKFDCPDPVSCFQWTDQVVMLYYHHLLYTKRKFHKPCQPSLLSYNIAEQQWEIFADNLPPPLYDSGTRNLVYVGGDILFIIDYASTWFVYDLSSRKEAGEVFVKGKPTRERVPVKGAFYSGNKDIKSTSWVIYIFMPTLNKYCDLGYAKVEVVQGWGGDYFATFQMMGVLRVGPFYAIYIFAENDKKGEESILSSSSVSKKKVQQKVDSVESFLQSLGLDKYSITFQAEEVDMAALVHMSDEDLKAMGIPMGPRKKILLELESKRDD</sequence>
<dbReference type="PANTHER" id="PTHR10627">
    <property type="entry name" value="SCP160"/>
    <property type="match status" value="1"/>
</dbReference>
<keyword evidence="4" id="KW-1185">Reference proteome</keyword>
<dbReference type="Gene3D" id="1.10.150.50">
    <property type="entry name" value="Transcription Factor, Ets-1"/>
    <property type="match status" value="1"/>
</dbReference>
<reference evidence="3" key="2">
    <citation type="submission" date="2020-08" db="EMBL/GenBank/DDBJ databases">
        <title>Plant Genome Project.</title>
        <authorList>
            <person name="Zhang R.-G."/>
        </authorList>
    </citation>
    <scope>NUCLEOTIDE SEQUENCE</scope>
    <source>
        <strain evidence="3">Huo1</strain>
        <tissue evidence="3">Leaf</tissue>
    </source>
</reference>